<dbReference type="PANTHER" id="PTHR22600">
    <property type="entry name" value="BETA-HEXOSAMINIDASE"/>
    <property type="match status" value="1"/>
</dbReference>
<dbReference type="InterPro" id="IPR025705">
    <property type="entry name" value="Beta_hexosaminidase_sua/sub"/>
</dbReference>
<dbReference type="AlphaFoldDB" id="A0A160VGR5"/>
<dbReference type="SUPFAM" id="SSF55545">
    <property type="entry name" value="beta-N-acetylhexosaminidase-like domain"/>
    <property type="match status" value="1"/>
</dbReference>
<protein>
    <recommendedName>
        <fullName evidence="3">beta-N-acetylhexosaminidase</fullName>
        <ecNumber evidence="3">3.2.1.52</ecNumber>
    </recommendedName>
    <alternativeName>
        <fullName evidence="6">Beta-N-acetylhexosaminidase</fullName>
    </alternativeName>
    <alternativeName>
        <fullName evidence="7">N-acetyl-beta-glucosaminidase</fullName>
    </alternativeName>
</protein>
<dbReference type="Pfam" id="PF03173">
    <property type="entry name" value="CHB_HEX"/>
    <property type="match status" value="1"/>
</dbReference>
<comment type="similarity">
    <text evidence="2">Belongs to the glycosyl hydrolase 20 family.</text>
</comment>
<sequence>MQAILINITIMKNNFRNIVIFSALALLISSCAKQESENKAVNMKIKLTWTVVTNMLVGESSCRAAFTIQNKSSQTIGNSGWAIYYSQIPRRVTNEPNAKAIVKHINGDWFKIIPAQNFSLAPNEQVTVHYDLSHYLIKETDAPLYPYIVRYDENGNETSVSRITDYKILPFEKPEQINRGADDVVPIPSTTRRYQENAVLSLLPENVLHKIIPTPVSITSPAGNLELSAALQIHYSADLLSEAKYLQEMLQVITGTKFTILEKDYTEGKAIVLQTEPMSVNGITAEAYVLDISSASGVSITGSDPAGVFYGMQSLMALMPVDFYTISQSKILVPTLRVEDAPRFPYRGQHLDVCRNFFSKKAVLKLMDVMAFYKLNTLQLYLSEDEGWRIEIESLPELTAVGGQRQHTSKDAAALHPSYGSGPIAYEEGTHGSGFYTRADFIEMLQYAEERHITLIPTINFPGHARAAIKAMEARYQRFMAKGKEQLANEYRLIDPAENSQYSSAQGYNDNVVNVARESAYRFYETVIKSISDMYREANVPFTFFHTGGDEVPNGSWSNSPLINELLETMPEVKNPMNLQAHFFRRATDILEKYDVKIGGWEEVVMLRDTQGRPVPNPEFVGKRVVPYFWINAWGQEDLAYRLANIGYEVVMCNVTDFYFDLAYDKDPKEPGLYWGGFNKTRDAYETAPLDLFKTTTTTPSGTPIDIEKTFKDRERLKPENKENIIGVQGQLWSETIKGDQMLEYYFLPKVIGFAETAWSEREWETIADRDEREKATLKAWNVFTNILARKELPRLNSIFGGYHYRIPLPGAVVKNGLLKANVEFPGLDLRYTTDGSEPTIESSLFTGPVEVSGTVKIRAFDAAGKGSRTSVIEAE</sequence>
<dbReference type="InterPro" id="IPR015883">
    <property type="entry name" value="Glyco_hydro_20_cat"/>
</dbReference>
<evidence type="ECO:0000256" key="3">
    <source>
        <dbReference type="ARBA" id="ARBA00012663"/>
    </source>
</evidence>
<keyword evidence="5 9" id="KW-0326">Glycosidase</keyword>
<dbReference type="InterPro" id="IPR029018">
    <property type="entry name" value="Hex-like_dom2"/>
</dbReference>
<dbReference type="SMART" id="SM01081">
    <property type="entry name" value="CHB_HEX"/>
    <property type="match status" value="1"/>
</dbReference>
<dbReference type="PRINTS" id="PR00738">
    <property type="entry name" value="GLHYDRLASE20"/>
</dbReference>
<feature type="domain" description="Chitobiase/beta-hexosaminidases N-terminal" evidence="8">
    <location>
        <begin position="43"/>
        <end position="192"/>
    </location>
</feature>
<dbReference type="GO" id="GO:0030247">
    <property type="term" value="F:polysaccharide binding"/>
    <property type="evidence" value="ECO:0007669"/>
    <property type="project" value="InterPro"/>
</dbReference>
<dbReference type="Pfam" id="PF00728">
    <property type="entry name" value="Glyco_hydro_20"/>
    <property type="match status" value="1"/>
</dbReference>
<dbReference type="GO" id="GO:0016020">
    <property type="term" value="C:membrane"/>
    <property type="evidence" value="ECO:0007669"/>
    <property type="project" value="TreeGrafter"/>
</dbReference>
<reference evidence="9" key="1">
    <citation type="submission" date="2015-10" db="EMBL/GenBank/DDBJ databases">
        <authorList>
            <person name="Gilbert D.G."/>
        </authorList>
    </citation>
    <scope>NUCLEOTIDE SEQUENCE</scope>
</reference>
<dbReference type="Gene3D" id="2.60.40.10">
    <property type="entry name" value="Immunoglobulins"/>
    <property type="match status" value="1"/>
</dbReference>
<proteinExistence type="inferred from homology"/>
<dbReference type="EMBL" id="FAXC01000328">
    <property type="protein sequence ID" value="CUV09944.1"/>
    <property type="molecule type" value="Genomic_DNA"/>
</dbReference>
<comment type="catalytic activity">
    <reaction evidence="1">
        <text>Hydrolysis of terminal non-reducing N-acetyl-D-hexosamine residues in N-acetyl-beta-D-hexosaminides.</text>
        <dbReference type="EC" id="3.2.1.52"/>
    </reaction>
</comment>
<dbReference type="GO" id="GO:0005975">
    <property type="term" value="P:carbohydrate metabolic process"/>
    <property type="evidence" value="ECO:0007669"/>
    <property type="project" value="InterPro"/>
</dbReference>
<dbReference type="InterPro" id="IPR004867">
    <property type="entry name" value="CHB_C_dom"/>
</dbReference>
<dbReference type="Gene3D" id="3.20.20.80">
    <property type="entry name" value="Glycosidases"/>
    <property type="match status" value="1"/>
</dbReference>
<organism evidence="9">
    <name type="scientific">hydrothermal vent metagenome</name>
    <dbReference type="NCBI Taxonomy" id="652676"/>
    <lineage>
        <taxon>unclassified sequences</taxon>
        <taxon>metagenomes</taxon>
        <taxon>ecological metagenomes</taxon>
    </lineage>
</organism>
<dbReference type="InterPro" id="IPR017853">
    <property type="entry name" value="GH"/>
</dbReference>
<dbReference type="Pfam" id="PF03174">
    <property type="entry name" value="CHB_HEX_C"/>
    <property type="match status" value="1"/>
</dbReference>
<evidence type="ECO:0000259" key="8">
    <source>
        <dbReference type="SMART" id="SM01081"/>
    </source>
</evidence>
<evidence type="ECO:0000256" key="7">
    <source>
        <dbReference type="ARBA" id="ARBA00033000"/>
    </source>
</evidence>
<accession>A0A160VGR5</accession>
<dbReference type="EMBL" id="FAXC01000328">
    <property type="protein sequence ID" value="CUV09936.1"/>
    <property type="molecule type" value="Genomic_DNA"/>
</dbReference>
<dbReference type="InterPro" id="IPR008965">
    <property type="entry name" value="CBM2/CBM3_carb-bd_dom_sf"/>
</dbReference>
<evidence type="ECO:0000256" key="5">
    <source>
        <dbReference type="ARBA" id="ARBA00023295"/>
    </source>
</evidence>
<keyword evidence="4 9" id="KW-0378">Hydrolase</keyword>
<dbReference type="GO" id="GO:0030203">
    <property type="term" value="P:glycosaminoglycan metabolic process"/>
    <property type="evidence" value="ECO:0007669"/>
    <property type="project" value="TreeGrafter"/>
</dbReference>
<gene>
    <name evidence="9" type="ORF">MGWOODY_Mmi718</name>
    <name evidence="10" type="ORF">MGWOODY_Mmi726</name>
</gene>
<dbReference type="InterPro" id="IPR004866">
    <property type="entry name" value="CHB/HEX_N_dom"/>
</dbReference>
<evidence type="ECO:0000256" key="4">
    <source>
        <dbReference type="ARBA" id="ARBA00022801"/>
    </source>
</evidence>
<name>A0A160VGR5_9ZZZZ</name>
<evidence type="ECO:0000313" key="10">
    <source>
        <dbReference type="EMBL" id="CUV09944.1"/>
    </source>
</evidence>
<dbReference type="SUPFAM" id="SSF51445">
    <property type="entry name" value="(Trans)glycosidases"/>
    <property type="match status" value="1"/>
</dbReference>
<dbReference type="InterPro" id="IPR015882">
    <property type="entry name" value="HEX_bac_N"/>
</dbReference>
<evidence type="ECO:0000256" key="2">
    <source>
        <dbReference type="ARBA" id="ARBA00006285"/>
    </source>
</evidence>
<dbReference type="SUPFAM" id="SSF49384">
    <property type="entry name" value="Carbohydrate-binding domain"/>
    <property type="match status" value="1"/>
</dbReference>
<dbReference type="PANTHER" id="PTHR22600:SF57">
    <property type="entry name" value="BETA-N-ACETYLHEXOSAMINIDASE"/>
    <property type="match status" value="1"/>
</dbReference>
<dbReference type="InterPro" id="IPR014756">
    <property type="entry name" value="Ig_E-set"/>
</dbReference>
<evidence type="ECO:0000256" key="1">
    <source>
        <dbReference type="ARBA" id="ARBA00001231"/>
    </source>
</evidence>
<dbReference type="SUPFAM" id="SSF81296">
    <property type="entry name" value="E set domains"/>
    <property type="match status" value="1"/>
</dbReference>
<dbReference type="GO" id="GO:0004563">
    <property type="term" value="F:beta-N-acetylhexosaminidase activity"/>
    <property type="evidence" value="ECO:0007669"/>
    <property type="project" value="UniProtKB-EC"/>
</dbReference>
<dbReference type="Pfam" id="PF02838">
    <property type="entry name" value="Glyco_hydro_20b"/>
    <property type="match status" value="1"/>
</dbReference>
<dbReference type="InterPro" id="IPR012291">
    <property type="entry name" value="CBM2_carb-bd_dom_sf"/>
</dbReference>
<dbReference type="EC" id="3.2.1.52" evidence="3"/>
<dbReference type="CDD" id="cd02847">
    <property type="entry name" value="E_set_Chitobiase_C"/>
    <property type="match status" value="1"/>
</dbReference>
<dbReference type="Gene3D" id="2.60.40.290">
    <property type="match status" value="1"/>
</dbReference>
<evidence type="ECO:0000256" key="6">
    <source>
        <dbReference type="ARBA" id="ARBA00030512"/>
    </source>
</evidence>
<dbReference type="InterPro" id="IPR013783">
    <property type="entry name" value="Ig-like_fold"/>
</dbReference>
<evidence type="ECO:0000313" key="9">
    <source>
        <dbReference type="EMBL" id="CUV09936.1"/>
    </source>
</evidence>
<dbReference type="Gene3D" id="3.30.379.10">
    <property type="entry name" value="Chitobiase/beta-hexosaminidase domain 2-like"/>
    <property type="match status" value="1"/>
</dbReference>